<accession>A0ABS0HSS7</accession>
<dbReference type="CDD" id="cd16829">
    <property type="entry name" value="ChuX_HutX-like"/>
    <property type="match status" value="1"/>
</dbReference>
<organism evidence="1 2">
    <name type="scientific">Microvirga terrestris</name>
    <dbReference type="NCBI Taxonomy" id="2791024"/>
    <lineage>
        <taxon>Bacteria</taxon>
        <taxon>Pseudomonadati</taxon>
        <taxon>Pseudomonadota</taxon>
        <taxon>Alphaproteobacteria</taxon>
        <taxon>Hyphomicrobiales</taxon>
        <taxon>Methylobacteriaceae</taxon>
        <taxon>Microvirga</taxon>
    </lineage>
</organism>
<evidence type="ECO:0000313" key="2">
    <source>
        <dbReference type="Proteomes" id="UP000611708"/>
    </source>
</evidence>
<dbReference type="InterPro" id="IPR010413">
    <property type="entry name" value="HutX-like"/>
</dbReference>
<sequence>MTVPVNELIRQDLAAKPDGILEQVADKHGVPMQVVLDCLPPEAAMRVPGNLYQEIWQDLTEWGVITLVVHTRDGVFECEGSIPDGTLGHGYFNIHGETPIGGHLRMERCRSIYFIDRPFFGKRSCSVQFVNEEGGVMFKIFVGRHEDRALRPEQVTRFEALRTRYQQTP</sequence>
<dbReference type="Gene3D" id="3.40.1570.10">
    <property type="entry name" value="HemS/ChuS/ChuX like domains"/>
    <property type="match status" value="1"/>
</dbReference>
<dbReference type="NCBIfam" id="TIGR04108">
    <property type="entry name" value="HutX"/>
    <property type="match status" value="1"/>
</dbReference>
<dbReference type="SUPFAM" id="SSF144064">
    <property type="entry name" value="Heme iron utilization protein-like"/>
    <property type="match status" value="1"/>
</dbReference>
<dbReference type="InterPro" id="IPR053733">
    <property type="entry name" value="Heme_Transport_Util_sf"/>
</dbReference>
<dbReference type="EMBL" id="JADQDN010000004">
    <property type="protein sequence ID" value="MBF9196522.1"/>
    <property type="molecule type" value="Genomic_DNA"/>
</dbReference>
<reference evidence="1 2" key="1">
    <citation type="submission" date="2020-11" db="EMBL/GenBank/DDBJ databases">
        <authorList>
            <person name="Kim M.K."/>
        </authorList>
    </citation>
    <scope>NUCLEOTIDE SEQUENCE [LARGE SCALE GENOMIC DNA]</scope>
    <source>
        <strain evidence="1 2">BT290</strain>
    </source>
</reference>
<gene>
    <name evidence="1" type="primary">hutX</name>
    <name evidence="1" type="ORF">I2H36_10755</name>
</gene>
<proteinExistence type="predicted"/>
<dbReference type="PIRSF" id="PIRSF030840">
    <property type="entry name" value="DUF1008"/>
    <property type="match status" value="1"/>
</dbReference>
<evidence type="ECO:0000313" key="1">
    <source>
        <dbReference type="EMBL" id="MBF9196522.1"/>
    </source>
</evidence>
<comment type="caution">
    <text evidence="1">The sequence shown here is derived from an EMBL/GenBank/DDBJ whole genome shotgun (WGS) entry which is preliminary data.</text>
</comment>
<dbReference type="Pfam" id="PF06228">
    <property type="entry name" value="ChuX_HutX"/>
    <property type="match status" value="1"/>
</dbReference>
<dbReference type="Proteomes" id="UP000611708">
    <property type="component" value="Unassembled WGS sequence"/>
</dbReference>
<protein>
    <submittedName>
        <fullName evidence="1">Heme utilization cystosolic carrier protein HutX</fullName>
    </submittedName>
</protein>
<keyword evidence="2" id="KW-1185">Reference proteome</keyword>
<name>A0ABS0HSS7_9HYPH</name>